<dbReference type="Proteomes" id="UP000823775">
    <property type="component" value="Unassembled WGS sequence"/>
</dbReference>
<keyword evidence="2" id="KW-1185">Reference proteome</keyword>
<gene>
    <name evidence="1" type="ORF">HAX54_002483</name>
</gene>
<comment type="caution">
    <text evidence="1">The sequence shown here is derived from an EMBL/GenBank/DDBJ whole genome shotgun (WGS) entry which is preliminary data.</text>
</comment>
<reference evidence="1 2" key="1">
    <citation type="journal article" date="2021" name="BMC Genomics">
        <title>Datura genome reveals duplications of psychoactive alkaloid biosynthetic genes and high mutation rate following tissue culture.</title>
        <authorList>
            <person name="Rajewski A."/>
            <person name="Carter-House D."/>
            <person name="Stajich J."/>
            <person name="Litt A."/>
        </authorList>
    </citation>
    <scope>NUCLEOTIDE SEQUENCE [LARGE SCALE GENOMIC DNA]</scope>
    <source>
        <strain evidence="1">AR-01</strain>
    </source>
</reference>
<evidence type="ECO:0000313" key="1">
    <source>
        <dbReference type="EMBL" id="MCD7466092.1"/>
    </source>
</evidence>
<name>A0ABS8T3Y2_DATST</name>
<protein>
    <submittedName>
        <fullName evidence="1">Uncharacterized protein</fullName>
    </submittedName>
</protein>
<sequence length="99" mass="11781">MFGESPLKPWIRLQYYNFYHEPAFQRRFAIQESIMSTSRRMRKGKAPMSNIDVTSLLSDETQRIAHIRFGLAGVEEYYISFKEMWSIHAKTQFELVVQN</sequence>
<organism evidence="1 2">
    <name type="scientific">Datura stramonium</name>
    <name type="common">Jimsonweed</name>
    <name type="synonym">Common thornapple</name>
    <dbReference type="NCBI Taxonomy" id="4076"/>
    <lineage>
        <taxon>Eukaryota</taxon>
        <taxon>Viridiplantae</taxon>
        <taxon>Streptophyta</taxon>
        <taxon>Embryophyta</taxon>
        <taxon>Tracheophyta</taxon>
        <taxon>Spermatophyta</taxon>
        <taxon>Magnoliopsida</taxon>
        <taxon>eudicotyledons</taxon>
        <taxon>Gunneridae</taxon>
        <taxon>Pentapetalae</taxon>
        <taxon>asterids</taxon>
        <taxon>lamiids</taxon>
        <taxon>Solanales</taxon>
        <taxon>Solanaceae</taxon>
        <taxon>Solanoideae</taxon>
        <taxon>Datureae</taxon>
        <taxon>Datura</taxon>
    </lineage>
</organism>
<proteinExistence type="predicted"/>
<dbReference type="EMBL" id="JACEIK010001110">
    <property type="protein sequence ID" value="MCD7466092.1"/>
    <property type="molecule type" value="Genomic_DNA"/>
</dbReference>
<evidence type="ECO:0000313" key="2">
    <source>
        <dbReference type="Proteomes" id="UP000823775"/>
    </source>
</evidence>
<accession>A0ABS8T3Y2</accession>